<organism evidence="2 3">
    <name type="scientific">Paenibacillus antri</name>
    <dbReference type="NCBI Taxonomy" id="2582848"/>
    <lineage>
        <taxon>Bacteria</taxon>
        <taxon>Bacillati</taxon>
        <taxon>Bacillota</taxon>
        <taxon>Bacilli</taxon>
        <taxon>Bacillales</taxon>
        <taxon>Paenibacillaceae</taxon>
        <taxon>Paenibacillus</taxon>
    </lineage>
</organism>
<dbReference type="OrthoDB" id="2155814at2"/>
<dbReference type="InterPro" id="IPR027393">
    <property type="entry name" value="Virus_scaffolding_prot_C"/>
</dbReference>
<dbReference type="RefSeq" id="WP_138193351.1">
    <property type="nucleotide sequence ID" value="NZ_VCIW01000003.1"/>
</dbReference>
<name>A0A5R9GG40_9BACL</name>
<feature type="domain" description="IDEAL" evidence="1">
    <location>
        <begin position="19"/>
        <end position="56"/>
    </location>
</feature>
<evidence type="ECO:0000313" key="3">
    <source>
        <dbReference type="Proteomes" id="UP000309676"/>
    </source>
</evidence>
<dbReference type="InterPro" id="IPR014957">
    <property type="entry name" value="IDEAL_dom"/>
</dbReference>
<dbReference type="SMART" id="SM00914">
    <property type="entry name" value="IDEAL"/>
    <property type="match status" value="1"/>
</dbReference>
<gene>
    <name evidence="2" type="ORF">FE782_07015</name>
</gene>
<accession>A0A5R9GG40</accession>
<dbReference type="EMBL" id="VCIW01000003">
    <property type="protein sequence ID" value="TLS53110.1"/>
    <property type="molecule type" value="Genomic_DNA"/>
</dbReference>
<dbReference type="AlphaFoldDB" id="A0A5R9GG40"/>
<sequence length="63" mass="7226">MDNKMVPANEAFRLLMAELIVDKAIRDYREKELYREIDRALAQGDEAAFLLLTSELRSLQGIA</sequence>
<comment type="caution">
    <text evidence="2">The sequence shown here is derived from an EMBL/GenBank/DDBJ whole genome shotgun (WGS) entry which is preliminary data.</text>
</comment>
<dbReference type="Proteomes" id="UP000309676">
    <property type="component" value="Unassembled WGS sequence"/>
</dbReference>
<proteinExistence type="predicted"/>
<dbReference type="Pfam" id="PF08858">
    <property type="entry name" value="IDEAL"/>
    <property type="match status" value="1"/>
</dbReference>
<protein>
    <submittedName>
        <fullName evidence="2">IDEAL domain-containing protein</fullName>
    </submittedName>
</protein>
<reference evidence="2 3" key="1">
    <citation type="submission" date="2019-05" db="EMBL/GenBank/DDBJ databases">
        <authorList>
            <person name="Narsing Rao M.P."/>
            <person name="Li W.J."/>
        </authorList>
    </citation>
    <scope>NUCLEOTIDE SEQUENCE [LARGE SCALE GENOMIC DNA]</scope>
    <source>
        <strain evidence="2 3">SYSU_K30003</strain>
    </source>
</reference>
<dbReference type="Gene3D" id="4.10.810.10">
    <property type="entry name" value="Virus Scaffolding Protein, Chain A"/>
    <property type="match status" value="1"/>
</dbReference>
<evidence type="ECO:0000313" key="2">
    <source>
        <dbReference type="EMBL" id="TLS53110.1"/>
    </source>
</evidence>
<evidence type="ECO:0000259" key="1">
    <source>
        <dbReference type="SMART" id="SM00914"/>
    </source>
</evidence>
<keyword evidence="3" id="KW-1185">Reference proteome</keyword>